<dbReference type="InterPro" id="IPR006311">
    <property type="entry name" value="TAT_signal"/>
</dbReference>
<dbReference type="RefSeq" id="WP_399653883.1">
    <property type="nucleotide sequence ID" value="NZ_JBITYG010000008.1"/>
</dbReference>
<dbReference type="EC" id="3.1.-.-" evidence="3"/>
<proteinExistence type="predicted"/>
<dbReference type="EMBL" id="JBITYG010000008">
    <property type="protein sequence ID" value="MFI9104058.1"/>
    <property type="molecule type" value="Genomic_DNA"/>
</dbReference>
<accession>A0ABW8CDA0</accession>
<name>A0ABW8CDA0_9ACTN</name>
<organism evidence="3 4">
    <name type="scientific">Streptomyces fildesensis</name>
    <dbReference type="NCBI Taxonomy" id="375757"/>
    <lineage>
        <taxon>Bacteria</taxon>
        <taxon>Bacillati</taxon>
        <taxon>Actinomycetota</taxon>
        <taxon>Actinomycetes</taxon>
        <taxon>Kitasatosporales</taxon>
        <taxon>Streptomycetaceae</taxon>
        <taxon>Streptomyces</taxon>
    </lineage>
</organism>
<evidence type="ECO:0000256" key="1">
    <source>
        <dbReference type="SAM" id="SignalP"/>
    </source>
</evidence>
<dbReference type="InterPro" id="IPR037460">
    <property type="entry name" value="SEST-like"/>
</dbReference>
<keyword evidence="1" id="KW-0732">Signal</keyword>
<dbReference type="InterPro" id="IPR013830">
    <property type="entry name" value="SGNH_hydro"/>
</dbReference>
<dbReference type="PANTHER" id="PTHR37981">
    <property type="entry name" value="LIPASE 2"/>
    <property type="match status" value="1"/>
</dbReference>
<gene>
    <name evidence="3" type="ORF">ACIGXA_26425</name>
</gene>
<dbReference type="SUPFAM" id="SSF52266">
    <property type="entry name" value="SGNH hydrolase"/>
    <property type="match status" value="1"/>
</dbReference>
<evidence type="ECO:0000313" key="3">
    <source>
        <dbReference type="EMBL" id="MFI9104058.1"/>
    </source>
</evidence>
<dbReference type="Gene3D" id="3.40.50.1110">
    <property type="entry name" value="SGNH hydrolase"/>
    <property type="match status" value="1"/>
</dbReference>
<reference evidence="3 4" key="1">
    <citation type="submission" date="2024-10" db="EMBL/GenBank/DDBJ databases">
        <title>The Natural Products Discovery Center: Release of the First 8490 Sequenced Strains for Exploring Actinobacteria Biosynthetic Diversity.</title>
        <authorList>
            <person name="Kalkreuter E."/>
            <person name="Kautsar S.A."/>
            <person name="Yang D."/>
            <person name="Bader C.D."/>
            <person name="Teijaro C.N."/>
            <person name="Fluegel L."/>
            <person name="Davis C.M."/>
            <person name="Simpson J.R."/>
            <person name="Lauterbach L."/>
            <person name="Steele A.D."/>
            <person name="Gui C."/>
            <person name="Meng S."/>
            <person name="Li G."/>
            <person name="Viehrig K."/>
            <person name="Ye F."/>
            <person name="Su P."/>
            <person name="Kiefer A.F."/>
            <person name="Nichols A."/>
            <person name="Cepeda A.J."/>
            <person name="Yan W."/>
            <person name="Fan B."/>
            <person name="Jiang Y."/>
            <person name="Adhikari A."/>
            <person name="Zheng C.-J."/>
            <person name="Schuster L."/>
            <person name="Cowan T.M."/>
            <person name="Smanski M.J."/>
            <person name="Chevrette M.G."/>
            <person name="De Carvalho L.P.S."/>
            <person name="Shen B."/>
        </authorList>
    </citation>
    <scope>NUCLEOTIDE SEQUENCE [LARGE SCALE GENOMIC DNA]</scope>
    <source>
        <strain evidence="3 4">NPDC053399</strain>
    </source>
</reference>
<dbReference type="Pfam" id="PF13472">
    <property type="entry name" value="Lipase_GDSL_2"/>
    <property type="match status" value="1"/>
</dbReference>
<keyword evidence="3" id="KW-0378">Hydrolase</keyword>
<dbReference type="InterPro" id="IPR036514">
    <property type="entry name" value="SGNH_hydro_sf"/>
</dbReference>
<dbReference type="GO" id="GO:0016787">
    <property type="term" value="F:hydrolase activity"/>
    <property type="evidence" value="ECO:0007669"/>
    <property type="project" value="UniProtKB-KW"/>
</dbReference>
<comment type="caution">
    <text evidence="3">The sequence shown here is derived from an EMBL/GenBank/DDBJ whole genome shotgun (WGS) entry which is preliminary data.</text>
</comment>
<evidence type="ECO:0000259" key="2">
    <source>
        <dbReference type="Pfam" id="PF13472"/>
    </source>
</evidence>
<feature type="domain" description="SGNH hydrolase-type esterase" evidence="2">
    <location>
        <begin position="41"/>
        <end position="269"/>
    </location>
</feature>
<keyword evidence="4" id="KW-1185">Reference proteome</keyword>
<dbReference type="Proteomes" id="UP001614394">
    <property type="component" value="Unassembled WGS sequence"/>
</dbReference>
<sequence>MSQTLSRAAALLTALAAAALIGVPAAGASASAPPPPVRYAALGDSAASAPGVPDEADAGCMRSTHNYPHLVAARLASATLTDVTCAGADTGTLTSEGQFDALTQDTGLVTLTIGGNDVGFTGIIVKCSALGLLDPSGKPCANSYGSGLDDRIRAAEPKVAAALRTIRQRSPRARVLLVGYLNLIPDDARTCRPRVLFTGGDMAFLNDFENSLNTMLARVAHAEGADFVDNHPASADRDVCRDDATRWTEGLIPTNPSIPFHPNARGEQAMADAVLAATTR</sequence>
<feature type="signal peptide" evidence="1">
    <location>
        <begin position="1"/>
        <end position="30"/>
    </location>
</feature>
<dbReference type="PROSITE" id="PS51318">
    <property type="entry name" value="TAT"/>
    <property type="match status" value="1"/>
</dbReference>
<protein>
    <submittedName>
        <fullName evidence="3">SGNH/GDSL hydrolase family protein</fullName>
        <ecNumber evidence="3">3.1.-.-</ecNumber>
    </submittedName>
</protein>
<dbReference type="CDD" id="cd01823">
    <property type="entry name" value="SEST_like"/>
    <property type="match status" value="1"/>
</dbReference>
<evidence type="ECO:0000313" key="4">
    <source>
        <dbReference type="Proteomes" id="UP001614394"/>
    </source>
</evidence>
<feature type="chain" id="PRO_5046245233" evidence="1">
    <location>
        <begin position="31"/>
        <end position="280"/>
    </location>
</feature>
<dbReference type="PANTHER" id="PTHR37981:SF1">
    <property type="entry name" value="SGNH HYDROLASE-TYPE ESTERASE DOMAIN-CONTAINING PROTEIN"/>
    <property type="match status" value="1"/>
</dbReference>